<dbReference type="Proteomes" id="UP001140206">
    <property type="component" value="Chromosome 4"/>
</dbReference>
<dbReference type="Pfam" id="PF08263">
    <property type="entry name" value="LRRNT_2"/>
    <property type="match status" value="1"/>
</dbReference>
<evidence type="ECO:0000256" key="5">
    <source>
        <dbReference type="ARBA" id="ARBA00022692"/>
    </source>
</evidence>
<evidence type="ECO:0000256" key="9">
    <source>
        <dbReference type="ARBA" id="ARBA00023136"/>
    </source>
</evidence>
<dbReference type="PANTHER" id="PTHR48063:SF90">
    <property type="entry name" value="OS11G0565920 PROTEIN"/>
    <property type="match status" value="1"/>
</dbReference>
<evidence type="ECO:0000256" key="7">
    <source>
        <dbReference type="ARBA" id="ARBA00022737"/>
    </source>
</evidence>
<dbReference type="InterPro" id="IPR013210">
    <property type="entry name" value="LRR_N_plant-typ"/>
</dbReference>
<protein>
    <submittedName>
        <fullName evidence="14">Receptor-like protein 12</fullName>
    </submittedName>
</protein>
<keyword evidence="10" id="KW-0325">Glycoprotein</keyword>
<evidence type="ECO:0000256" key="2">
    <source>
        <dbReference type="ARBA" id="ARBA00009592"/>
    </source>
</evidence>
<gene>
    <name evidence="14" type="ORF">LUZ62_071358</name>
</gene>
<dbReference type="FunFam" id="3.80.10.10:FF:000095">
    <property type="entry name" value="LRR receptor-like serine/threonine-protein kinase GSO1"/>
    <property type="match status" value="1"/>
</dbReference>
<dbReference type="InterPro" id="IPR001611">
    <property type="entry name" value="Leu-rich_rpt"/>
</dbReference>
<keyword evidence="6 12" id="KW-0732">Signal</keyword>
<dbReference type="PRINTS" id="PR00019">
    <property type="entry name" value="LEURICHRPT"/>
</dbReference>
<evidence type="ECO:0000313" key="15">
    <source>
        <dbReference type="Proteomes" id="UP001140206"/>
    </source>
</evidence>
<dbReference type="PANTHER" id="PTHR48063">
    <property type="entry name" value="LRR RECEPTOR-LIKE KINASE"/>
    <property type="match status" value="1"/>
</dbReference>
<name>A0AAV8D1V5_9POAL</name>
<keyword evidence="14" id="KW-0675">Receptor</keyword>
<keyword evidence="8 11" id="KW-1133">Transmembrane helix</keyword>
<dbReference type="Gene3D" id="3.80.10.10">
    <property type="entry name" value="Ribonuclease Inhibitor"/>
    <property type="match status" value="4"/>
</dbReference>
<sequence>MHPLHNFVLFLLVIYTLPVSVQGCFEPEREALLKFKAGVSDPSNRLASWSGNECCSWVGIKCNNWTGHVIQLDLSIPNSYLKDPGYKNHGIQGNISPSLLDLSGLEYLDLSLNNLSESTRVPVFLGSLHKLKYLNLSGMCFTGLIPPQLGNLSRLQYLDLSNNDGLMASADISWLSHLKSLSHLDLSQVNLQDSKEWVQSLNKIPSLEVLILDNNSLTNIQQSVPFVNFTSLRVLQLSNQDFNTSIPDWIFKLHGLNVLNLEDSHFVGTFPVALGNLTSLSKLDLGCSGLQGKYPPLNKLTKLTYLDLSCILNGRPFDISEVFKKLSPESKRSLEVLILYDTHLSGNLHGLASEMPNLKHLDLSINLLTGPIPSDFGNLTNLVILDLSVNALSGSLTNAHFNHMSKLESLILGGNQLGGKIPSLPYSVSYVDLNNNRFEQLPDLIEAPLLQGLYLSNNRISGTIKFPLCKFTSLRNLFLSDNNISGFLPSCLTDNTEENNIQELDLHNNSLTGEFPSPLQIFRKLDYLDLGENNFYGEIPHWIGENLSDLTFLRMHSNFFAGKIPSKLALLKKLRVLDLGNNNLSGPLPENLAGFTGMRFQYDSRNQEYSTSIDLSSNHLTGEIPMNIITLRGLVNLNLSHNHLTGEIPAEIGKMKSLEFLDLHLNNLSGRIPQSISVLNSLKVLNLSYNNLSGSIPTWHQLHKLNAPSIYVGNPYLCGAPLQNNCSSMGPSSGSNDSLRQVRHRKNRWFYLFVEFGFVIACLVVFCVLSYLLVASIFKPYEKQ</sequence>
<dbReference type="Pfam" id="PF13855">
    <property type="entry name" value="LRR_8"/>
    <property type="match status" value="3"/>
</dbReference>
<reference evidence="14" key="1">
    <citation type="submission" date="2022-08" db="EMBL/GenBank/DDBJ databases">
        <authorList>
            <person name="Marques A."/>
        </authorList>
    </citation>
    <scope>NUCLEOTIDE SEQUENCE</scope>
    <source>
        <strain evidence="14">RhyPub2mFocal</strain>
        <tissue evidence="14">Leaves</tissue>
    </source>
</reference>
<keyword evidence="3" id="KW-1003">Cell membrane</keyword>
<evidence type="ECO:0000256" key="3">
    <source>
        <dbReference type="ARBA" id="ARBA00022475"/>
    </source>
</evidence>
<evidence type="ECO:0000313" key="14">
    <source>
        <dbReference type="EMBL" id="KAJ4760983.1"/>
    </source>
</evidence>
<keyword evidence="9 11" id="KW-0472">Membrane</keyword>
<keyword evidence="15" id="KW-1185">Reference proteome</keyword>
<dbReference type="SMART" id="SM00369">
    <property type="entry name" value="LRR_TYP"/>
    <property type="match status" value="11"/>
</dbReference>
<comment type="subcellular location">
    <subcellularLocation>
        <location evidence="1">Cell membrane</location>
        <topology evidence="1">Single-pass type I membrane protein</topology>
    </subcellularLocation>
</comment>
<keyword evidence="4" id="KW-0433">Leucine-rich repeat</keyword>
<evidence type="ECO:0000259" key="13">
    <source>
        <dbReference type="Pfam" id="PF08263"/>
    </source>
</evidence>
<dbReference type="PROSITE" id="PS51450">
    <property type="entry name" value="LRR"/>
    <property type="match status" value="1"/>
</dbReference>
<feature type="transmembrane region" description="Helical" evidence="11">
    <location>
        <begin position="749"/>
        <end position="774"/>
    </location>
</feature>
<dbReference type="InterPro" id="IPR032675">
    <property type="entry name" value="LRR_dom_sf"/>
</dbReference>
<evidence type="ECO:0000256" key="12">
    <source>
        <dbReference type="SAM" id="SignalP"/>
    </source>
</evidence>
<organism evidence="14 15">
    <name type="scientific">Rhynchospora pubera</name>
    <dbReference type="NCBI Taxonomy" id="906938"/>
    <lineage>
        <taxon>Eukaryota</taxon>
        <taxon>Viridiplantae</taxon>
        <taxon>Streptophyta</taxon>
        <taxon>Embryophyta</taxon>
        <taxon>Tracheophyta</taxon>
        <taxon>Spermatophyta</taxon>
        <taxon>Magnoliopsida</taxon>
        <taxon>Liliopsida</taxon>
        <taxon>Poales</taxon>
        <taxon>Cyperaceae</taxon>
        <taxon>Cyperoideae</taxon>
        <taxon>Rhynchosporeae</taxon>
        <taxon>Rhynchospora</taxon>
    </lineage>
</organism>
<feature type="chain" id="PRO_5043765057" evidence="12">
    <location>
        <begin position="24"/>
        <end position="784"/>
    </location>
</feature>
<comment type="similarity">
    <text evidence="2">Belongs to the RLP family.</text>
</comment>
<evidence type="ECO:0000256" key="1">
    <source>
        <dbReference type="ARBA" id="ARBA00004251"/>
    </source>
</evidence>
<dbReference type="InterPro" id="IPR003591">
    <property type="entry name" value="Leu-rich_rpt_typical-subtyp"/>
</dbReference>
<feature type="domain" description="Leucine-rich repeat-containing N-terminal plant-type" evidence="13">
    <location>
        <begin position="27"/>
        <end position="63"/>
    </location>
</feature>
<feature type="signal peptide" evidence="12">
    <location>
        <begin position="1"/>
        <end position="23"/>
    </location>
</feature>
<keyword evidence="7" id="KW-0677">Repeat</keyword>
<dbReference type="GO" id="GO:0005886">
    <property type="term" value="C:plasma membrane"/>
    <property type="evidence" value="ECO:0007669"/>
    <property type="project" value="UniProtKB-SubCell"/>
</dbReference>
<dbReference type="EMBL" id="JAMFTS010000004">
    <property type="protein sequence ID" value="KAJ4760983.1"/>
    <property type="molecule type" value="Genomic_DNA"/>
</dbReference>
<evidence type="ECO:0000256" key="11">
    <source>
        <dbReference type="SAM" id="Phobius"/>
    </source>
</evidence>
<evidence type="ECO:0000256" key="8">
    <source>
        <dbReference type="ARBA" id="ARBA00022989"/>
    </source>
</evidence>
<dbReference type="AlphaFoldDB" id="A0AAV8D1V5"/>
<accession>A0AAV8D1V5</accession>
<keyword evidence="5 11" id="KW-0812">Transmembrane</keyword>
<dbReference type="Pfam" id="PF00560">
    <property type="entry name" value="LRR_1"/>
    <property type="match status" value="6"/>
</dbReference>
<proteinExistence type="inferred from homology"/>
<dbReference type="SUPFAM" id="SSF52058">
    <property type="entry name" value="L domain-like"/>
    <property type="match status" value="2"/>
</dbReference>
<evidence type="ECO:0000256" key="6">
    <source>
        <dbReference type="ARBA" id="ARBA00022729"/>
    </source>
</evidence>
<dbReference type="SUPFAM" id="SSF52047">
    <property type="entry name" value="RNI-like"/>
    <property type="match status" value="1"/>
</dbReference>
<evidence type="ECO:0000256" key="10">
    <source>
        <dbReference type="ARBA" id="ARBA00023180"/>
    </source>
</evidence>
<evidence type="ECO:0000256" key="4">
    <source>
        <dbReference type="ARBA" id="ARBA00022614"/>
    </source>
</evidence>
<comment type="caution">
    <text evidence="14">The sequence shown here is derived from an EMBL/GenBank/DDBJ whole genome shotgun (WGS) entry which is preliminary data.</text>
</comment>
<dbReference type="InterPro" id="IPR046956">
    <property type="entry name" value="RLP23-like"/>
</dbReference>